<dbReference type="SUPFAM" id="SSF158472">
    <property type="entry name" value="HAMP domain-like"/>
    <property type="match status" value="1"/>
</dbReference>
<dbReference type="GO" id="GO:0005886">
    <property type="term" value="C:plasma membrane"/>
    <property type="evidence" value="ECO:0007669"/>
    <property type="project" value="UniProtKB-SubCell"/>
</dbReference>
<comment type="caution">
    <text evidence="13">The sequence shown here is derived from an EMBL/GenBank/DDBJ whole genome shotgun (WGS) entry which is preliminary data.</text>
</comment>
<keyword evidence="10" id="KW-0812">Transmembrane</keyword>
<dbReference type="OrthoDB" id="9804645at2"/>
<dbReference type="PRINTS" id="PR00344">
    <property type="entry name" value="BCTRLSENSOR"/>
</dbReference>
<dbReference type="InterPro" id="IPR005467">
    <property type="entry name" value="His_kinase_dom"/>
</dbReference>
<dbReference type="InterPro" id="IPR036097">
    <property type="entry name" value="HisK_dim/P_sf"/>
</dbReference>
<dbReference type="InterPro" id="IPR003660">
    <property type="entry name" value="HAMP_dom"/>
</dbReference>
<keyword evidence="7" id="KW-0547">Nucleotide-binding</keyword>
<dbReference type="Pfam" id="PF02518">
    <property type="entry name" value="HATPase_c"/>
    <property type="match status" value="1"/>
</dbReference>
<dbReference type="InterPro" id="IPR036890">
    <property type="entry name" value="HATPase_C_sf"/>
</dbReference>
<evidence type="ECO:0000256" key="5">
    <source>
        <dbReference type="ARBA" id="ARBA00022553"/>
    </source>
</evidence>
<comment type="catalytic activity">
    <reaction evidence="1">
        <text>ATP + protein L-histidine = ADP + protein N-phospho-L-histidine.</text>
        <dbReference type="EC" id="2.7.13.3"/>
    </reaction>
</comment>
<dbReference type="PROSITE" id="PS50885">
    <property type="entry name" value="HAMP"/>
    <property type="match status" value="1"/>
</dbReference>
<evidence type="ECO:0000256" key="6">
    <source>
        <dbReference type="ARBA" id="ARBA00022679"/>
    </source>
</evidence>
<gene>
    <name evidence="13" type="ORF">VISI1226_00700</name>
</gene>
<dbReference type="Pfam" id="PF00512">
    <property type="entry name" value="HisKA"/>
    <property type="match status" value="1"/>
</dbReference>
<evidence type="ECO:0000259" key="12">
    <source>
        <dbReference type="PROSITE" id="PS50885"/>
    </source>
</evidence>
<evidence type="ECO:0000256" key="7">
    <source>
        <dbReference type="ARBA" id="ARBA00022741"/>
    </source>
</evidence>
<dbReference type="Gene3D" id="3.30.565.10">
    <property type="entry name" value="Histidine kinase-like ATPase, C-terminal domain"/>
    <property type="match status" value="1"/>
</dbReference>
<organism evidence="13 14">
    <name type="scientific">Vibrio sinaloensis DSM 21326</name>
    <dbReference type="NCBI Taxonomy" id="945550"/>
    <lineage>
        <taxon>Bacteria</taxon>
        <taxon>Pseudomonadati</taxon>
        <taxon>Pseudomonadota</taxon>
        <taxon>Gammaproteobacteria</taxon>
        <taxon>Vibrionales</taxon>
        <taxon>Vibrionaceae</taxon>
        <taxon>Vibrio</taxon>
        <taxon>Vibrio oreintalis group</taxon>
    </lineage>
</organism>
<dbReference type="Gene3D" id="1.10.8.500">
    <property type="entry name" value="HAMP domain in histidine kinase"/>
    <property type="match status" value="1"/>
</dbReference>
<feature type="domain" description="HAMP" evidence="12">
    <location>
        <begin position="159"/>
        <end position="211"/>
    </location>
</feature>
<evidence type="ECO:0000256" key="1">
    <source>
        <dbReference type="ARBA" id="ARBA00000085"/>
    </source>
</evidence>
<evidence type="ECO:0000256" key="4">
    <source>
        <dbReference type="ARBA" id="ARBA00022475"/>
    </source>
</evidence>
<keyword evidence="9" id="KW-0067">ATP-binding</keyword>
<dbReference type="GO" id="GO:0005524">
    <property type="term" value="F:ATP binding"/>
    <property type="evidence" value="ECO:0007669"/>
    <property type="project" value="UniProtKB-KW"/>
</dbReference>
<dbReference type="RefSeq" id="WP_008076527.1">
    <property type="nucleotide sequence ID" value="NZ_AEVT01000058.1"/>
</dbReference>
<dbReference type="GO" id="GO:0000155">
    <property type="term" value="F:phosphorelay sensor kinase activity"/>
    <property type="evidence" value="ECO:0007669"/>
    <property type="project" value="InterPro"/>
</dbReference>
<proteinExistence type="predicted"/>
<feature type="domain" description="Histidine kinase" evidence="11">
    <location>
        <begin position="219"/>
        <end position="432"/>
    </location>
</feature>
<evidence type="ECO:0000313" key="14">
    <source>
        <dbReference type="Proteomes" id="UP000006228"/>
    </source>
</evidence>
<dbReference type="Proteomes" id="UP000006228">
    <property type="component" value="Unassembled WGS sequence"/>
</dbReference>
<keyword evidence="5" id="KW-0597">Phosphoprotein</keyword>
<dbReference type="SMART" id="SM00304">
    <property type="entry name" value="HAMP"/>
    <property type="match status" value="1"/>
</dbReference>
<accession>E8M689</accession>
<dbReference type="PANTHER" id="PTHR44936">
    <property type="entry name" value="SENSOR PROTEIN CREC"/>
    <property type="match status" value="1"/>
</dbReference>
<evidence type="ECO:0000256" key="9">
    <source>
        <dbReference type="ARBA" id="ARBA00022840"/>
    </source>
</evidence>
<dbReference type="InterPro" id="IPR004358">
    <property type="entry name" value="Sig_transdc_His_kin-like_C"/>
</dbReference>
<name>E8M689_PHOS4</name>
<keyword evidence="10" id="KW-1133">Transmembrane helix</keyword>
<dbReference type="SUPFAM" id="SSF47384">
    <property type="entry name" value="Homodimeric domain of signal transducing histidine kinase"/>
    <property type="match status" value="1"/>
</dbReference>
<dbReference type="CDD" id="cd00075">
    <property type="entry name" value="HATPase"/>
    <property type="match status" value="1"/>
</dbReference>
<dbReference type="SMART" id="SM00387">
    <property type="entry name" value="HATPase_c"/>
    <property type="match status" value="1"/>
</dbReference>
<evidence type="ECO:0000259" key="11">
    <source>
        <dbReference type="PROSITE" id="PS50109"/>
    </source>
</evidence>
<dbReference type="Pfam" id="PF00672">
    <property type="entry name" value="HAMP"/>
    <property type="match status" value="1"/>
</dbReference>
<protein>
    <recommendedName>
        <fullName evidence="3">histidine kinase</fullName>
        <ecNumber evidence="3">2.7.13.3</ecNumber>
    </recommendedName>
</protein>
<reference evidence="13 14" key="1">
    <citation type="journal article" date="2012" name="Int. J. Syst. Evol. Microbiol.">
        <title>Vibrio caribbeanicus sp. nov., isolated from the marine sponge Scleritoderma cyanea.</title>
        <authorList>
            <person name="Hoffmann M."/>
            <person name="Monday S.R."/>
            <person name="Allard M.W."/>
            <person name="Strain E.A."/>
            <person name="Whittaker P."/>
            <person name="Naum M."/>
            <person name="McCarthy P.J."/>
            <person name="Lopez J.V."/>
            <person name="Fischer M."/>
            <person name="Brown E.W."/>
        </authorList>
    </citation>
    <scope>NUCLEOTIDE SEQUENCE [LARGE SCALE GENOMIC DNA]</scope>
    <source>
        <strain evidence="14">DSMZ 21326</strain>
    </source>
</reference>
<dbReference type="GeneID" id="95569114"/>
<keyword evidence="10" id="KW-0472">Membrane</keyword>
<evidence type="ECO:0000256" key="2">
    <source>
        <dbReference type="ARBA" id="ARBA00004651"/>
    </source>
</evidence>
<dbReference type="PANTHER" id="PTHR44936:SF10">
    <property type="entry name" value="SENSOR PROTEIN RSTB"/>
    <property type="match status" value="1"/>
</dbReference>
<sequence length="440" mass="49845">MRRIYLESLTALCACFLVGLFAYDIAVYQLTTDYEFLLEDYEALGHQQMLQTIADSQGIEAAEMAMQSFANTTRHDLNLYADGYSVPKPVSDFFSLNPNQVIYYDDERDLWVKIQGSSTLYQYTPNEETLVRRKIELEDALIWVFFIGSFALYSVGHMLIIFRRVKKLEKATLNFAQGDLSARAETAGGEAIGTLNRSFNVMADRIHRLIESNRGLTNAVAHELRTPVFRIQWQAEMLKDTPLDKEQFETINSIVEDTEEMEKMVDELLYYAKLDNRQLELSCQAIPVEAFLREALKGWQKESPITLELRPVASQDIYLYADKKLVKRALDNLVRNAIKFADSKIMLNIDFDQQSLAISVHDDGPGVDETHFPKLFEPFYVGSKARNKAKSGHGLGLSIVSRICEQHGAVASVGHSDILTGAVFTMTFPVCNEVTDKAIQ</sequence>
<evidence type="ECO:0000256" key="3">
    <source>
        <dbReference type="ARBA" id="ARBA00012438"/>
    </source>
</evidence>
<dbReference type="AlphaFoldDB" id="E8M689"/>
<dbReference type="SUPFAM" id="SSF55874">
    <property type="entry name" value="ATPase domain of HSP90 chaperone/DNA topoisomerase II/histidine kinase"/>
    <property type="match status" value="1"/>
</dbReference>
<dbReference type="EMBL" id="AEVT01000058">
    <property type="protein sequence ID" value="EGA70539.1"/>
    <property type="molecule type" value="Genomic_DNA"/>
</dbReference>
<dbReference type="SMART" id="SM00388">
    <property type="entry name" value="HisKA"/>
    <property type="match status" value="1"/>
</dbReference>
<dbReference type="InterPro" id="IPR050980">
    <property type="entry name" value="2C_sensor_his_kinase"/>
</dbReference>
<evidence type="ECO:0000313" key="13">
    <source>
        <dbReference type="EMBL" id="EGA70539.1"/>
    </source>
</evidence>
<feature type="transmembrane region" description="Helical" evidence="10">
    <location>
        <begin position="140"/>
        <end position="162"/>
    </location>
</feature>
<dbReference type="InterPro" id="IPR003594">
    <property type="entry name" value="HATPase_dom"/>
</dbReference>
<keyword evidence="6" id="KW-0808">Transferase</keyword>
<evidence type="ECO:0000256" key="10">
    <source>
        <dbReference type="SAM" id="Phobius"/>
    </source>
</evidence>
<keyword evidence="4" id="KW-1003">Cell membrane</keyword>
<evidence type="ECO:0000256" key="8">
    <source>
        <dbReference type="ARBA" id="ARBA00022777"/>
    </source>
</evidence>
<dbReference type="InterPro" id="IPR003661">
    <property type="entry name" value="HisK_dim/P_dom"/>
</dbReference>
<dbReference type="Gene3D" id="1.10.287.130">
    <property type="match status" value="1"/>
</dbReference>
<dbReference type="eggNOG" id="COG2205">
    <property type="taxonomic scope" value="Bacteria"/>
</dbReference>
<dbReference type="CDD" id="cd00082">
    <property type="entry name" value="HisKA"/>
    <property type="match status" value="1"/>
</dbReference>
<dbReference type="EC" id="2.7.13.3" evidence="3"/>
<keyword evidence="8 13" id="KW-0418">Kinase</keyword>
<dbReference type="CDD" id="cd06225">
    <property type="entry name" value="HAMP"/>
    <property type="match status" value="1"/>
</dbReference>
<dbReference type="PROSITE" id="PS50109">
    <property type="entry name" value="HIS_KIN"/>
    <property type="match status" value="1"/>
</dbReference>
<comment type="subcellular location">
    <subcellularLocation>
        <location evidence="2">Cell membrane</location>
        <topology evidence="2">Multi-pass membrane protein</topology>
    </subcellularLocation>
</comment>